<evidence type="ECO:0000313" key="8">
    <source>
        <dbReference type="Proteomes" id="UP001501353"/>
    </source>
</evidence>
<evidence type="ECO:0000256" key="5">
    <source>
        <dbReference type="SAM" id="Phobius"/>
    </source>
</evidence>
<sequence length="383" mass="39198">MQSTAVPAPARTLLSEQVALPILFILLGSLFATWAARIPALRDALQLNAAEVGLVLLCSGIGAVLSFPLASWLVSRHGARRAALWSGMLALALVPCLALAPRQGWLMLAMFGMGAGASCFDVAINAIGAEVERAAGRSIMSLLHAWFCLGTFGGALLGSAMAGLQVTPLLHFSVLCGAFALPLWLSYRALPADRIDPDQERKHFMLPHGALVTLGLIAFCGAMIEGSIGDWSGIYLTDHLGAAAGVAPLGFAVFSGVMLLARLVGDPLKDRFGARPILVVGAAIATAGVVLVIAAPQLALAFAGFALLGVGVAAVFPFIFSAAGKEGPNALAGVATMGYSGGLIGPPVIGFLAHGMGLQVALGFIGVLTLMVMLAAGKARLLD</sequence>
<comment type="caution">
    <text evidence="7">The sequence shown here is derived from an EMBL/GenBank/DDBJ whole genome shotgun (WGS) entry which is preliminary data.</text>
</comment>
<feature type="transmembrane region" description="Helical" evidence="5">
    <location>
        <begin position="82"/>
        <end position="100"/>
    </location>
</feature>
<feature type="transmembrane region" description="Helical" evidence="5">
    <location>
        <begin position="18"/>
        <end position="40"/>
    </location>
</feature>
<protein>
    <submittedName>
        <fullName evidence="7">MFS transporter</fullName>
    </submittedName>
</protein>
<feature type="domain" description="Major facilitator superfamily (MFS) profile" evidence="6">
    <location>
        <begin position="210"/>
        <end position="383"/>
    </location>
</feature>
<feature type="transmembrane region" description="Helical" evidence="5">
    <location>
        <begin position="330"/>
        <end position="352"/>
    </location>
</feature>
<keyword evidence="2 5" id="KW-0812">Transmembrane</keyword>
<organism evidence="7 8">
    <name type="scientific">Actimicrobium antarcticum</name>
    <dbReference type="NCBI Taxonomy" id="1051899"/>
    <lineage>
        <taxon>Bacteria</taxon>
        <taxon>Pseudomonadati</taxon>
        <taxon>Pseudomonadota</taxon>
        <taxon>Betaproteobacteria</taxon>
        <taxon>Burkholderiales</taxon>
        <taxon>Oxalobacteraceae</taxon>
        <taxon>Actimicrobium</taxon>
    </lineage>
</organism>
<evidence type="ECO:0000256" key="3">
    <source>
        <dbReference type="ARBA" id="ARBA00022989"/>
    </source>
</evidence>
<feature type="transmembrane region" description="Helical" evidence="5">
    <location>
        <begin position="169"/>
        <end position="187"/>
    </location>
</feature>
<feature type="transmembrane region" description="Helical" evidence="5">
    <location>
        <begin position="240"/>
        <end position="265"/>
    </location>
</feature>
<proteinExistence type="predicted"/>
<keyword evidence="4 5" id="KW-0472">Membrane</keyword>
<dbReference type="SUPFAM" id="SSF103473">
    <property type="entry name" value="MFS general substrate transporter"/>
    <property type="match status" value="1"/>
</dbReference>
<feature type="transmembrane region" description="Helical" evidence="5">
    <location>
        <begin position="208"/>
        <end position="228"/>
    </location>
</feature>
<dbReference type="InterPro" id="IPR051788">
    <property type="entry name" value="MFS_Transporter"/>
</dbReference>
<name>A0ABP7TXY2_9BURK</name>
<feature type="transmembrane region" description="Helical" evidence="5">
    <location>
        <begin position="139"/>
        <end position="163"/>
    </location>
</feature>
<gene>
    <name evidence="7" type="ORF">GCM10022212_35030</name>
</gene>
<dbReference type="InterPro" id="IPR036259">
    <property type="entry name" value="MFS_trans_sf"/>
</dbReference>
<feature type="transmembrane region" description="Helical" evidence="5">
    <location>
        <begin position="301"/>
        <end position="323"/>
    </location>
</feature>
<dbReference type="PROSITE" id="PS50850">
    <property type="entry name" value="MFS"/>
    <property type="match status" value="1"/>
</dbReference>
<comment type="subcellular location">
    <subcellularLocation>
        <location evidence="1">Membrane</location>
        <topology evidence="1">Multi-pass membrane protein</topology>
    </subcellularLocation>
</comment>
<feature type="transmembrane region" description="Helical" evidence="5">
    <location>
        <begin position="358"/>
        <end position="377"/>
    </location>
</feature>
<dbReference type="Pfam" id="PF07690">
    <property type="entry name" value="MFS_1"/>
    <property type="match status" value="1"/>
</dbReference>
<feature type="transmembrane region" description="Helical" evidence="5">
    <location>
        <begin position="52"/>
        <end position="75"/>
    </location>
</feature>
<evidence type="ECO:0000313" key="7">
    <source>
        <dbReference type="EMBL" id="GAA4032969.1"/>
    </source>
</evidence>
<evidence type="ECO:0000259" key="6">
    <source>
        <dbReference type="PROSITE" id="PS50850"/>
    </source>
</evidence>
<keyword evidence="3 5" id="KW-1133">Transmembrane helix</keyword>
<feature type="transmembrane region" description="Helical" evidence="5">
    <location>
        <begin position="277"/>
        <end position="295"/>
    </location>
</feature>
<evidence type="ECO:0000256" key="4">
    <source>
        <dbReference type="ARBA" id="ARBA00023136"/>
    </source>
</evidence>
<evidence type="ECO:0000256" key="2">
    <source>
        <dbReference type="ARBA" id="ARBA00022692"/>
    </source>
</evidence>
<dbReference type="CDD" id="cd17393">
    <property type="entry name" value="MFS_MosC_like"/>
    <property type="match status" value="1"/>
</dbReference>
<dbReference type="InterPro" id="IPR011701">
    <property type="entry name" value="MFS"/>
</dbReference>
<keyword evidence="8" id="KW-1185">Reference proteome</keyword>
<feature type="transmembrane region" description="Helical" evidence="5">
    <location>
        <begin position="106"/>
        <end position="127"/>
    </location>
</feature>
<dbReference type="RefSeq" id="WP_344765350.1">
    <property type="nucleotide sequence ID" value="NZ_BAAAZE010000014.1"/>
</dbReference>
<dbReference type="Gene3D" id="1.20.1250.20">
    <property type="entry name" value="MFS general substrate transporter like domains"/>
    <property type="match status" value="2"/>
</dbReference>
<evidence type="ECO:0000256" key="1">
    <source>
        <dbReference type="ARBA" id="ARBA00004141"/>
    </source>
</evidence>
<accession>A0ABP7TXY2</accession>
<dbReference type="PANTHER" id="PTHR23514">
    <property type="entry name" value="BYPASS OF STOP CODON PROTEIN 6"/>
    <property type="match status" value="1"/>
</dbReference>
<dbReference type="InterPro" id="IPR020846">
    <property type="entry name" value="MFS_dom"/>
</dbReference>
<reference evidence="8" key="1">
    <citation type="journal article" date="2019" name="Int. J. Syst. Evol. Microbiol.">
        <title>The Global Catalogue of Microorganisms (GCM) 10K type strain sequencing project: providing services to taxonomists for standard genome sequencing and annotation.</title>
        <authorList>
            <consortium name="The Broad Institute Genomics Platform"/>
            <consortium name="The Broad Institute Genome Sequencing Center for Infectious Disease"/>
            <person name="Wu L."/>
            <person name="Ma J."/>
        </authorList>
    </citation>
    <scope>NUCLEOTIDE SEQUENCE [LARGE SCALE GENOMIC DNA]</scope>
    <source>
        <strain evidence="8">JCM 16673</strain>
    </source>
</reference>
<dbReference type="EMBL" id="BAAAZE010000014">
    <property type="protein sequence ID" value="GAA4032969.1"/>
    <property type="molecule type" value="Genomic_DNA"/>
</dbReference>
<dbReference type="Proteomes" id="UP001501353">
    <property type="component" value="Unassembled WGS sequence"/>
</dbReference>
<dbReference type="PANTHER" id="PTHR23514:SF13">
    <property type="entry name" value="INNER MEMBRANE PROTEIN YBJJ"/>
    <property type="match status" value="1"/>
</dbReference>